<comment type="caution">
    <text evidence="4">The sequence shown here is derived from an EMBL/GenBank/DDBJ whole genome shotgun (WGS) entry which is preliminary data.</text>
</comment>
<keyword evidence="1 2" id="KW-0597">Phosphoprotein</keyword>
<dbReference type="PANTHER" id="PTHR44591">
    <property type="entry name" value="STRESS RESPONSE REGULATOR PROTEIN 1"/>
    <property type="match status" value="1"/>
</dbReference>
<evidence type="ECO:0000256" key="1">
    <source>
        <dbReference type="ARBA" id="ARBA00022553"/>
    </source>
</evidence>
<feature type="domain" description="Response regulatory" evidence="3">
    <location>
        <begin position="3"/>
        <end position="115"/>
    </location>
</feature>
<dbReference type="AlphaFoldDB" id="A0A9D6Z630"/>
<reference evidence="4" key="1">
    <citation type="submission" date="2020-07" db="EMBL/GenBank/DDBJ databases">
        <title>Huge and variable diversity of episymbiotic CPR bacteria and DPANN archaea in groundwater ecosystems.</title>
        <authorList>
            <person name="He C.Y."/>
            <person name="Keren R."/>
            <person name="Whittaker M."/>
            <person name="Farag I.F."/>
            <person name="Doudna J."/>
            <person name="Cate J.H.D."/>
            <person name="Banfield J.F."/>
        </authorList>
    </citation>
    <scope>NUCLEOTIDE SEQUENCE</scope>
    <source>
        <strain evidence="4">NC_groundwater_1664_Pr3_B-0.1um_52_9</strain>
    </source>
</reference>
<dbReference type="Proteomes" id="UP000807825">
    <property type="component" value="Unassembled WGS sequence"/>
</dbReference>
<dbReference type="InterPro" id="IPR001789">
    <property type="entry name" value="Sig_transdc_resp-reg_receiver"/>
</dbReference>
<name>A0A9D6Z630_9BACT</name>
<evidence type="ECO:0000313" key="5">
    <source>
        <dbReference type="Proteomes" id="UP000807825"/>
    </source>
</evidence>
<gene>
    <name evidence="4" type="ORF">HY912_21695</name>
</gene>
<sequence>MQKVLIVDDNTTLAYFTARNLERDIKDLKVLTAASCVDAWKQAEENSFSAMIVDLNLSDGNGIDLVNQVLERFPDISAILISGEMPRGELRPNLFGFLLKPYEAPSLSELVRSAIAKETRKLPEPVHRSTDENRAEECEGYNSHHVRNQLSTLLVGLRSFGADLVENAYDPETVKRTVDEYLDTLCSYVHEVTKELPVCKGTGKDKTS</sequence>
<evidence type="ECO:0000313" key="4">
    <source>
        <dbReference type="EMBL" id="MBI5252117.1"/>
    </source>
</evidence>
<dbReference type="Pfam" id="PF00072">
    <property type="entry name" value="Response_reg"/>
    <property type="match status" value="1"/>
</dbReference>
<protein>
    <submittedName>
        <fullName evidence="4">Response regulator</fullName>
    </submittedName>
</protein>
<dbReference type="GO" id="GO:0000160">
    <property type="term" value="P:phosphorelay signal transduction system"/>
    <property type="evidence" value="ECO:0007669"/>
    <property type="project" value="InterPro"/>
</dbReference>
<dbReference type="InterPro" id="IPR050595">
    <property type="entry name" value="Bact_response_regulator"/>
</dbReference>
<dbReference type="EMBL" id="JACRDE010000567">
    <property type="protein sequence ID" value="MBI5252117.1"/>
    <property type="molecule type" value="Genomic_DNA"/>
</dbReference>
<dbReference type="PROSITE" id="PS50110">
    <property type="entry name" value="RESPONSE_REGULATORY"/>
    <property type="match status" value="1"/>
</dbReference>
<accession>A0A9D6Z630</accession>
<dbReference type="SUPFAM" id="SSF52172">
    <property type="entry name" value="CheY-like"/>
    <property type="match status" value="1"/>
</dbReference>
<proteinExistence type="predicted"/>
<organism evidence="4 5">
    <name type="scientific">Desulfomonile tiedjei</name>
    <dbReference type="NCBI Taxonomy" id="2358"/>
    <lineage>
        <taxon>Bacteria</taxon>
        <taxon>Pseudomonadati</taxon>
        <taxon>Thermodesulfobacteriota</taxon>
        <taxon>Desulfomonilia</taxon>
        <taxon>Desulfomonilales</taxon>
        <taxon>Desulfomonilaceae</taxon>
        <taxon>Desulfomonile</taxon>
    </lineage>
</organism>
<evidence type="ECO:0000256" key="2">
    <source>
        <dbReference type="PROSITE-ProRule" id="PRU00169"/>
    </source>
</evidence>
<feature type="modified residue" description="4-aspartylphosphate" evidence="2">
    <location>
        <position position="54"/>
    </location>
</feature>
<dbReference type="InterPro" id="IPR011006">
    <property type="entry name" value="CheY-like_superfamily"/>
</dbReference>
<dbReference type="Gene3D" id="3.40.50.2300">
    <property type="match status" value="1"/>
</dbReference>
<evidence type="ECO:0000259" key="3">
    <source>
        <dbReference type="PROSITE" id="PS50110"/>
    </source>
</evidence>
<dbReference type="SMART" id="SM00448">
    <property type="entry name" value="REC"/>
    <property type="match status" value="1"/>
</dbReference>
<dbReference type="PANTHER" id="PTHR44591:SF3">
    <property type="entry name" value="RESPONSE REGULATORY DOMAIN-CONTAINING PROTEIN"/>
    <property type="match status" value="1"/>
</dbReference>